<evidence type="ECO:0000313" key="2">
    <source>
        <dbReference type="EMBL" id="VDO21221.1"/>
    </source>
</evidence>
<dbReference type="Proteomes" id="UP000268014">
    <property type="component" value="Unassembled WGS sequence"/>
</dbReference>
<dbReference type="EMBL" id="UZAF01016129">
    <property type="protein sequence ID" value="VDO21221.1"/>
    <property type="molecule type" value="Genomic_DNA"/>
</dbReference>
<evidence type="ECO:0000313" key="3">
    <source>
        <dbReference type="Proteomes" id="UP000268014"/>
    </source>
</evidence>
<reference evidence="2 3" key="1">
    <citation type="submission" date="2018-11" db="EMBL/GenBank/DDBJ databases">
        <authorList>
            <consortium name="Pathogen Informatics"/>
        </authorList>
    </citation>
    <scope>NUCLEOTIDE SEQUENCE [LARGE SCALE GENOMIC DNA]</scope>
    <source>
        <strain evidence="2 3">MHpl1</strain>
    </source>
</reference>
<evidence type="ECO:0000256" key="1">
    <source>
        <dbReference type="SAM" id="Phobius"/>
    </source>
</evidence>
<accession>A0A3P7TJ43</accession>
<proteinExistence type="predicted"/>
<keyword evidence="1" id="KW-0812">Transmembrane</keyword>
<name>A0A3P7TJ43_HAEPC</name>
<keyword evidence="1" id="KW-0472">Membrane</keyword>
<keyword evidence="3" id="KW-1185">Reference proteome</keyword>
<sequence>MQWRHNIIQQHLSQITRISAILLSPCFQGSLQRKRTARMRLALHRPSDVATLPLLCIYVLLARFSCCDYNLFLVKTFSEKFSLNLFPFSLIIVHFFLE</sequence>
<feature type="transmembrane region" description="Helical" evidence="1">
    <location>
        <begin position="42"/>
        <end position="61"/>
    </location>
</feature>
<keyword evidence="1" id="KW-1133">Transmembrane helix</keyword>
<organism evidence="2 3">
    <name type="scientific">Haemonchus placei</name>
    <name type="common">Barber's pole worm</name>
    <dbReference type="NCBI Taxonomy" id="6290"/>
    <lineage>
        <taxon>Eukaryota</taxon>
        <taxon>Metazoa</taxon>
        <taxon>Ecdysozoa</taxon>
        <taxon>Nematoda</taxon>
        <taxon>Chromadorea</taxon>
        <taxon>Rhabditida</taxon>
        <taxon>Rhabditina</taxon>
        <taxon>Rhabditomorpha</taxon>
        <taxon>Strongyloidea</taxon>
        <taxon>Trichostrongylidae</taxon>
        <taxon>Haemonchus</taxon>
    </lineage>
</organism>
<dbReference type="AlphaFoldDB" id="A0A3P7TJ43"/>
<feature type="transmembrane region" description="Helical" evidence="1">
    <location>
        <begin position="81"/>
        <end position="97"/>
    </location>
</feature>
<protein>
    <submittedName>
        <fullName evidence="2">Uncharacterized protein</fullName>
    </submittedName>
</protein>
<gene>
    <name evidence="2" type="ORF">HPLM_LOCUS3576</name>
</gene>